<dbReference type="Proteomes" id="UP001597417">
    <property type="component" value="Unassembled WGS sequence"/>
</dbReference>
<keyword evidence="1" id="KW-0812">Transmembrane</keyword>
<dbReference type="EMBL" id="JBHUKR010000029">
    <property type="protein sequence ID" value="MFD2422620.1"/>
    <property type="molecule type" value="Genomic_DNA"/>
</dbReference>
<dbReference type="RefSeq" id="WP_378271787.1">
    <property type="nucleotide sequence ID" value="NZ_JBHUKR010000029.1"/>
</dbReference>
<accession>A0ABW5G7J2</accession>
<feature type="transmembrane region" description="Helical" evidence="1">
    <location>
        <begin position="27"/>
        <end position="48"/>
    </location>
</feature>
<keyword evidence="1" id="KW-1133">Transmembrane helix</keyword>
<keyword evidence="1" id="KW-0472">Membrane</keyword>
<keyword evidence="3" id="KW-1185">Reference proteome</keyword>
<evidence type="ECO:0008006" key="4">
    <source>
        <dbReference type="Google" id="ProtNLM"/>
    </source>
</evidence>
<name>A0ABW5G7J2_9PSEU</name>
<organism evidence="2 3">
    <name type="scientific">Amycolatopsis pigmentata</name>
    <dbReference type="NCBI Taxonomy" id="450801"/>
    <lineage>
        <taxon>Bacteria</taxon>
        <taxon>Bacillati</taxon>
        <taxon>Actinomycetota</taxon>
        <taxon>Actinomycetes</taxon>
        <taxon>Pseudonocardiales</taxon>
        <taxon>Pseudonocardiaceae</taxon>
        <taxon>Amycolatopsis</taxon>
    </lineage>
</organism>
<protein>
    <recommendedName>
        <fullName evidence="4">LytR cell envelope-related transcriptional attenuator</fullName>
    </recommendedName>
</protein>
<sequence length="208" mass="21587">MVGAQFPPNGGTAPLPRIPAAPKRTGYLLKALALVAVAVVSGLLWWLVRHDSGQAGVASPAVHKEFTFAMAEGPVVSTNCAANSTGEVRTWFTQHPCQRLARALYNTAYGNSRVVVSIAVVTTASPADAAALKSIADRDGTGNINDLIKDGTAHLSDAPKRLGAGKYGSKTDGDQVTIVLSAFSDDHPDDATLKRVDAEALALSAQLG</sequence>
<evidence type="ECO:0000313" key="2">
    <source>
        <dbReference type="EMBL" id="MFD2422620.1"/>
    </source>
</evidence>
<comment type="caution">
    <text evidence="2">The sequence shown here is derived from an EMBL/GenBank/DDBJ whole genome shotgun (WGS) entry which is preliminary data.</text>
</comment>
<proteinExistence type="predicted"/>
<evidence type="ECO:0000256" key="1">
    <source>
        <dbReference type="SAM" id="Phobius"/>
    </source>
</evidence>
<evidence type="ECO:0000313" key="3">
    <source>
        <dbReference type="Proteomes" id="UP001597417"/>
    </source>
</evidence>
<reference evidence="3" key="1">
    <citation type="journal article" date="2019" name="Int. J. Syst. Evol. Microbiol.">
        <title>The Global Catalogue of Microorganisms (GCM) 10K type strain sequencing project: providing services to taxonomists for standard genome sequencing and annotation.</title>
        <authorList>
            <consortium name="The Broad Institute Genomics Platform"/>
            <consortium name="The Broad Institute Genome Sequencing Center for Infectious Disease"/>
            <person name="Wu L."/>
            <person name="Ma J."/>
        </authorList>
    </citation>
    <scope>NUCLEOTIDE SEQUENCE [LARGE SCALE GENOMIC DNA]</scope>
    <source>
        <strain evidence="3">CGMCC 4.7645</strain>
    </source>
</reference>
<gene>
    <name evidence="2" type="ORF">ACFSXZ_40480</name>
</gene>